<dbReference type="RefSeq" id="WP_115452290.1">
    <property type="nucleotide sequence ID" value="NZ_QNQT01000004.1"/>
</dbReference>
<dbReference type="Proteomes" id="UP000257144">
    <property type="component" value="Unassembled WGS sequence"/>
</dbReference>
<keyword evidence="2" id="KW-1185">Reference proteome</keyword>
<gene>
    <name evidence="1" type="ORF">DRW41_12270</name>
</gene>
<evidence type="ECO:0000313" key="1">
    <source>
        <dbReference type="EMBL" id="RDU36817.1"/>
    </source>
</evidence>
<sequence length="401" mass="46039">MDSTIDRIAEDLRQTSPEEIWPGFQYVAFALYNDKDVFLFNHPNYPAGGEKPYCVLPWTDSFIAETIILFEGHPTAIANLSMHDSYEGLFSTVVHELFHGYQYSKGEKRFPNELLGIMYPILGENVEARIQERQALYEAFMADSMDLKREFIGRFIALREKRSELIGEALDYENKIETVEGPAIYIEAKAKSLVSPIPFDKVLEHYADFLKEPYESSFHLRRSCYYTGIFLCLILDKVSPRWKESFMESDKTLYGILKEALHGMGLPAVKLSVSGESRGIVQEILEIREEEFNRFYQKPGLRVCIKGNMAAKGIDPMNIFRHGEKLLHNHYLKAAIGQKDYLIQQPVVAVIKEDYRHIKELHLISDAAPVEMKDALVLAGIGEIKGTYRKQGDILYLYPEE</sequence>
<reference evidence="1 2" key="1">
    <citation type="submission" date="2018-07" db="EMBL/GenBank/DDBJ databases">
        <title>Bacillus sp. YLB-04 draft genome sequence.</title>
        <authorList>
            <person name="Yu L."/>
            <person name="Tang X."/>
        </authorList>
    </citation>
    <scope>NUCLEOTIDE SEQUENCE [LARGE SCALE GENOMIC DNA]</scope>
    <source>
        <strain evidence="1 2">YLB-04</strain>
    </source>
</reference>
<dbReference type="AlphaFoldDB" id="A0A3D8GR60"/>
<evidence type="ECO:0008006" key="3">
    <source>
        <dbReference type="Google" id="ProtNLM"/>
    </source>
</evidence>
<organism evidence="1 2">
    <name type="scientific">Neobacillus piezotolerans</name>
    <dbReference type="NCBI Taxonomy" id="2259171"/>
    <lineage>
        <taxon>Bacteria</taxon>
        <taxon>Bacillati</taxon>
        <taxon>Bacillota</taxon>
        <taxon>Bacilli</taxon>
        <taxon>Bacillales</taxon>
        <taxon>Bacillaceae</taxon>
        <taxon>Neobacillus</taxon>
    </lineage>
</organism>
<proteinExistence type="predicted"/>
<dbReference type="OrthoDB" id="161597at2"/>
<comment type="caution">
    <text evidence="1">The sequence shown here is derived from an EMBL/GenBank/DDBJ whole genome shotgun (WGS) entry which is preliminary data.</text>
</comment>
<protein>
    <recommendedName>
        <fullName evidence="3">Peptide ABC transporter permease</fullName>
    </recommendedName>
</protein>
<accession>A0A3D8GR60</accession>
<evidence type="ECO:0000313" key="2">
    <source>
        <dbReference type="Proteomes" id="UP000257144"/>
    </source>
</evidence>
<dbReference type="EMBL" id="QNQT01000004">
    <property type="protein sequence ID" value="RDU36817.1"/>
    <property type="molecule type" value="Genomic_DNA"/>
</dbReference>
<name>A0A3D8GR60_9BACI</name>